<gene>
    <name evidence="2" type="ORF">Z519_00564</name>
</gene>
<dbReference type="Proteomes" id="UP000053789">
    <property type="component" value="Unassembled WGS sequence"/>
</dbReference>
<protein>
    <submittedName>
        <fullName evidence="2">Uncharacterized protein</fullName>
    </submittedName>
</protein>
<dbReference type="GeneID" id="27693492"/>
<keyword evidence="1" id="KW-1133">Transmembrane helix</keyword>
<evidence type="ECO:0000256" key="1">
    <source>
        <dbReference type="SAM" id="Phobius"/>
    </source>
</evidence>
<feature type="transmembrane region" description="Helical" evidence="1">
    <location>
        <begin position="110"/>
        <end position="133"/>
    </location>
</feature>
<organism evidence="2 3">
    <name type="scientific">Cladophialophora bantiana (strain ATCC 10958 / CBS 173.52 / CDC B-1940 / NIH 8579)</name>
    <name type="common">Xylohypha bantiana</name>
    <dbReference type="NCBI Taxonomy" id="1442370"/>
    <lineage>
        <taxon>Eukaryota</taxon>
        <taxon>Fungi</taxon>
        <taxon>Dikarya</taxon>
        <taxon>Ascomycota</taxon>
        <taxon>Pezizomycotina</taxon>
        <taxon>Eurotiomycetes</taxon>
        <taxon>Chaetothyriomycetidae</taxon>
        <taxon>Chaetothyriales</taxon>
        <taxon>Herpotrichiellaceae</taxon>
        <taxon>Cladophialophora</taxon>
    </lineage>
</organism>
<keyword evidence="1" id="KW-0812">Transmembrane</keyword>
<dbReference type="RefSeq" id="XP_016625570.1">
    <property type="nucleotide sequence ID" value="XM_016758321.1"/>
</dbReference>
<name>A0A0D2FA10_CLAB1</name>
<keyword evidence="1" id="KW-0472">Membrane</keyword>
<dbReference type="EMBL" id="KN846980">
    <property type="protein sequence ID" value="KIW98901.1"/>
    <property type="molecule type" value="Genomic_DNA"/>
</dbReference>
<dbReference type="HOGENOM" id="CLU_1677673_0_0_1"/>
<dbReference type="AlphaFoldDB" id="A0A0D2FA10"/>
<accession>A0A0D2FA10</accession>
<proteinExistence type="predicted"/>
<sequence>MNVNTSSAYTSTALLKPKIDRFARSRDHPILVYSSTSSLVNHHTDDLCYEETGHFHNHATSPIDGFGRFHFEDASYSATALPLPNIETSQAPMKERLVAASFPQKLKAGWCISGNAFALVVFVIITQMAFGILQCVKYSADKTDQAAFGRGVVLAKG</sequence>
<evidence type="ECO:0000313" key="2">
    <source>
        <dbReference type="EMBL" id="KIW98901.1"/>
    </source>
</evidence>
<reference evidence="2" key="1">
    <citation type="submission" date="2015-01" db="EMBL/GenBank/DDBJ databases">
        <title>The Genome Sequence of Cladophialophora bantiana CBS 173.52.</title>
        <authorList>
            <consortium name="The Broad Institute Genomics Platform"/>
            <person name="Cuomo C."/>
            <person name="de Hoog S."/>
            <person name="Gorbushina A."/>
            <person name="Stielow B."/>
            <person name="Teixiera M."/>
            <person name="Abouelleil A."/>
            <person name="Chapman S.B."/>
            <person name="Priest M."/>
            <person name="Young S.K."/>
            <person name="Wortman J."/>
            <person name="Nusbaum C."/>
            <person name="Birren B."/>
        </authorList>
    </citation>
    <scope>NUCLEOTIDE SEQUENCE [LARGE SCALE GENOMIC DNA]</scope>
    <source>
        <strain evidence="2">CBS 173.52</strain>
    </source>
</reference>
<evidence type="ECO:0000313" key="3">
    <source>
        <dbReference type="Proteomes" id="UP000053789"/>
    </source>
</evidence>
<keyword evidence="3" id="KW-1185">Reference proteome</keyword>